<dbReference type="Proteomes" id="UP000230069">
    <property type="component" value="Unassembled WGS sequence"/>
</dbReference>
<dbReference type="PANTHER" id="PTHR11062">
    <property type="entry name" value="EXOSTOSIN HEPARAN SULFATE GLYCOSYLTRANSFERASE -RELATED"/>
    <property type="match status" value="1"/>
</dbReference>
<evidence type="ECO:0000256" key="6">
    <source>
        <dbReference type="SAM" id="SignalP"/>
    </source>
</evidence>
<evidence type="ECO:0000259" key="7">
    <source>
        <dbReference type="Pfam" id="PF03016"/>
    </source>
</evidence>
<reference evidence="8 9" key="1">
    <citation type="submission" date="2017-09" db="EMBL/GenBank/DDBJ databases">
        <title>WGS assembly of Aquilegia coerulea Goldsmith.</title>
        <authorList>
            <person name="Hodges S."/>
            <person name="Kramer E."/>
            <person name="Nordborg M."/>
            <person name="Tomkins J."/>
            <person name="Borevitz J."/>
            <person name="Derieg N."/>
            <person name="Yan J."/>
            <person name="Mihaltcheva S."/>
            <person name="Hayes R.D."/>
            <person name="Rokhsar D."/>
        </authorList>
    </citation>
    <scope>NUCLEOTIDE SEQUENCE [LARGE SCALE GENOMIC DNA]</scope>
    <source>
        <strain evidence="9">cv. Goldsmith</strain>
    </source>
</reference>
<dbReference type="STRING" id="218851.A0A2G5EPI6"/>
<comment type="subcellular location">
    <subcellularLocation>
        <location evidence="1">Golgi apparatus membrane</location>
        <topology evidence="1">Single-pass type II membrane protein</topology>
    </subcellularLocation>
</comment>
<evidence type="ECO:0000256" key="4">
    <source>
        <dbReference type="ARBA" id="ARBA00022968"/>
    </source>
</evidence>
<dbReference type="OrthoDB" id="1924787at2759"/>
<feature type="signal peptide" evidence="6">
    <location>
        <begin position="1"/>
        <end position="17"/>
    </location>
</feature>
<sequence>MEYRLLFLLLLLLSISAFLQLKPLTATTTTQTTSSSSPYLSSSLFLPNYQKMLQNFKIYIYNDINNQTTFPSNIESLFHTSLLESSFITKNPNEAHFFYLYFSPSSSYKSISGKIKDLQIQYPFWNRTLGADHFYLSCNGIGYESDRNIVELKKNSVQISCFSPMKNDESHRFIPHKDLSLPPMIAIDLQMDTVNIVPISKKKYFGYFNNRDIDNLDPVIDFIEELRNDPDFMTDTEPYDYDWVSNIKFCLFFFTDKFVSISGFEKALRYGCVPVVITDRSIVNLPFVDVLKWTEIAVFVDIKGGLKNLQKVVGHRCEGEKYEKMRELGMKASKHFVWNHLSPQPHDAFYSVLYQLWLRRHTIRYTRREII</sequence>
<keyword evidence="6" id="KW-0732">Signal</keyword>
<dbReference type="InterPro" id="IPR004263">
    <property type="entry name" value="Exostosin"/>
</dbReference>
<name>A0A2G5EPI6_AQUCA</name>
<dbReference type="InParanoid" id="A0A2G5EPI6"/>
<dbReference type="Pfam" id="PF03016">
    <property type="entry name" value="Exostosin_GT47"/>
    <property type="match status" value="1"/>
</dbReference>
<dbReference type="GO" id="GO:0000139">
    <property type="term" value="C:Golgi membrane"/>
    <property type="evidence" value="ECO:0007669"/>
    <property type="project" value="UniProtKB-SubCell"/>
</dbReference>
<keyword evidence="3" id="KW-0328">Glycosyltransferase</keyword>
<protein>
    <recommendedName>
        <fullName evidence="7">Exostosin GT47 domain-containing protein</fullName>
    </recommendedName>
</protein>
<dbReference type="InterPro" id="IPR040911">
    <property type="entry name" value="Exostosin_GT47"/>
</dbReference>
<evidence type="ECO:0000256" key="1">
    <source>
        <dbReference type="ARBA" id="ARBA00004323"/>
    </source>
</evidence>
<dbReference type="AlphaFoldDB" id="A0A2G5EPI6"/>
<accession>A0A2G5EPI6</accession>
<dbReference type="GO" id="GO:0016757">
    <property type="term" value="F:glycosyltransferase activity"/>
    <property type="evidence" value="ECO:0007669"/>
    <property type="project" value="UniProtKB-KW"/>
</dbReference>
<feature type="chain" id="PRO_5013626555" description="Exostosin GT47 domain-containing protein" evidence="6">
    <location>
        <begin position="18"/>
        <end position="371"/>
    </location>
</feature>
<dbReference type="EMBL" id="KZ305023">
    <property type="protein sequence ID" value="PIA57673.1"/>
    <property type="molecule type" value="Genomic_DNA"/>
</dbReference>
<keyword evidence="4" id="KW-0812">Transmembrane</keyword>
<keyword evidence="4" id="KW-0735">Signal-anchor</keyword>
<evidence type="ECO:0000313" key="8">
    <source>
        <dbReference type="EMBL" id="PIA57673.1"/>
    </source>
</evidence>
<dbReference type="PANTHER" id="PTHR11062:SF253">
    <property type="entry name" value="EXOSTOSIN GT47 DOMAIN-CONTAINING PROTEIN"/>
    <property type="match status" value="1"/>
</dbReference>
<evidence type="ECO:0000313" key="9">
    <source>
        <dbReference type="Proteomes" id="UP000230069"/>
    </source>
</evidence>
<organism evidence="8 9">
    <name type="scientific">Aquilegia coerulea</name>
    <name type="common">Rocky mountain columbine</name>
    <dbReference type="NCBI Taxonomy" id="218851"/>
    <lineage>
        <taxon>Eukaryota</taxon>
        <taxon>Viridiplantae</taxon>
        <taxon>Streptophyta</taxon>
        <taxon>Embryophyta</taxon>
        <taxon>Tracheophyta</taxon>
        <taxon>Spermatophyta</taxon>
        <taxon>Magnoliopsida</taxon>
        <taxon>Ranunculales</taxon>
        <taxon>Ranunculaceae</taxon>
        <taxon>Thalictroideae</taxon>
        <taxon>Aquilegia</taxon>
    </lineage>
</organism>
<keyword evidence="9" id="KW-1185">Reference proteome</keyword>
<gene>
    <name evidence="8" type="ORF">AQUCO_00600421v1</name>
</gene>
<evidence type="ECO:0000256" key="2">
    <source>
        <dbReference type="ARBA" id="ARBA00010271"/>
    </source>
</evidence>
<keyword evidence="5" id="KW-0333">Golgi apparatus</keyword>
<proteinExistence type="inferred from homology"/>
<keyword evidence="3" id="KW-0808">Transferase</keyword>
<comment type="similarity">
    <text evidence="2">Belongs to the glycosyltransferase 47 family.</text>
</comment>
<evidence type="ECO:0000256" key="5">
    <source>
        <dbReference type="ARBA" id="ARBA00023034"/>
    </source>
</evidence>
<feature type="domain" description="Exostosin GT47" evidence="7">
    <location>
        <begin position="54"/>
        <end position="303"/>
    </location>
</feature>
<evidence type="ECO:0000256" key="3">
    <source>
        <dbReference type="ARBA" id="ARBA00022676"/>
    </source>
</evidence>